<feature type="compositionally biased region" description="Basic and acidic residues" evidence="2">
    <location>
        <begin position="384"/>
        <end position="409"/>
    </location>
</feature>
<keyword evidence="5" id="KW-1185">Reference proteome</keyword>
<accession>A0A3N4J6S6</accession>
<evidence type="ECO:0000256" key="2">
    <source>
        <dbReference type="SAM" id="MobiDB-lite"/>
    </source>
</evidence>
<evidence type="ECO:0000259" key="3">
    <source>
        <dbReference type="Pfam" id="PF16899"/>
    </source>
</evidence>
<evidence type="ECO:0000313" key="5">
    <source>
        <dbReference type="Proteomes" id="UP000276215"/>
    </source>
</evidence>
<dbReference type="OrthoDB" id="340962at2759"/>
<protein>
    <recommendedName>
        <fullName evidence="3">Cyclin C-terminal domain-containing protein</fullName>
    </recommendedName>
</protein>
<sequence length="426" mass="46869">MDDTIYSTSTQHRLFTFTPKQLSDLRYATNKAAIEKITESIKHRAAAAGIAEADVEEIDCPTAEEELKLVAYYCVKCMQLSDHFQFPSNVKATALTFLHRLYLTTSTLTVHPKKLLLPILYLATKTENHYTPINAFIATAATAGPKVTKEDLLDPEFTIAMGLRWAFQVWHPFRGLEGIFLELNAIAAGRYQPPASKSTFVPSASEAKIALLELLAGDVDRIGRAHGEARRLLTTTALLTDVYFLYTPPQISFGAFLEADRELATFYLDIKFPDADVSGKKSKTKLIAVLDEIARNHLSPGVSKESQNPYAGLLLQLPQNGITTSVAMAVDPALVREVTRIDKKLYRVTKRDQDPVPAGGKKKAEETGSASGSQSGNGNGNGNRKYDKDEERRAKKRRLEREKAEREGDVFGASLSEVGKSTTGAS</sequence>
<gene>
    <name evidence="4" type="ORF">L873DRAFT_1815129</name>
</gene>
<feature type="region of interest" description="Disordered" evidence="2">
    <location>
        <begin position="349"/>
        <end position="426"/>
    </location>
</feature>
<proteinExistence type="predicted"/>
<reference evidence="4 5" key="1">
    <citation type="journal article" date="2018" name="Nat. Ecol. Evol.">
        <title>Pezizomycetes genomes reveal the molecular basis of ectomycorrhizal truffle lifestyle.</title>
        <authorList>
            <person name="Murat C."/>
            <person name="Payen T."/>
            <person name="Noel B."/>
            <person name="Kuo A."/>
            <person name="Morin E."/>
            <person name="Chen J."/>
            <person name="Kohler A."/>
            <person name="Krizsan K."/>
            <person name="Balestrini R."/>
            <person name="Da Silva C."/>
            <person name="Montanini B."/>
            <person name="Hainaut M."/>
            <person name="Levati E."/>
            <person name="Barry K.W."/>
            <person name="Belfiori B."/>
            <person name="Cichocki N."/>
            <person name="Clum A."/>
            <person name="Dockter R.B."/>
            <person name="Fauchery L."/>
            <person name="Guy J."/>
            <person name="Iotti M."/>
            <person name="Le Tacon F."/>
            <person name="Lindquist E.A."/>
            <person name="Lipzen A."/>
            <person name="Malagnac F."/>
            <person name="Mello A."/>
            <person name="Molinier V."/>
            <person name="Miyauchi S."/>
            <person name="Poulain J."/>
            <person name="Riccioni C."/>
            <person name="Rubini A."/>
            <person name="Sitrit Y."/>
            <person name="Splivallo R."/>
            <person name="Traeger S."/>
            <person name="Wang M."/>
            <person name="Zifcakova L."/>
            <person name="Wipf D."/>
            <person name="Zambonelli A."/>
            <person name="Paolocci F."/>
            <person name="Nowrousian M."/>
            <person name="Ottonello S."/>
            <person name="Baldrian P."/>
            <person name="Spatafora J.W."/>
            <person name="Henrissat B."/>
            <person name="Nagy L.G."/>
            <person name="Aury J.M."/>
            <person name="Wincker P."/>
            <person name="Grigoriev I.V."/>
            <person name="Bonfante P."/>
            <person name="Martin F.M."/>
        </authorList>
    </citation>
    <scope>NUCLEOTIDE SEQUENCE [LARGE SCALE GENOMIC DNA]</scope>
    <source>
        <strain evidence="4 5">120613-1</strain>
    </source>
</reference>
<name>A0A3N4J6S6_9PEZI</name>
<dbReference type="GO" id="GO:0016538">
    <property type="term" value="F:cyclin-dependent protein serine/threonine kinase regulator activity"/>
    <property type="evidence" value="ECO:0007669"/>
    <property type="project" value="InterPro"/>
</dbReference>
<dbReference type="STRING" id="1336337.A0A3N4J6S6"/>
<dbReference type="InterPro" id="IPR031658">
    <property type="entry name" value="Cyclin_C_2"/>
</dbReference>
<dbReference type="InterPro" id="IPR036915">
    <property type="entry name" value="Cyclin-like_sf"/>
</dbReference>
<evidence type="ECO:0000313" key="4">
    <source>
        <dbReference type="EMBL" id="RPA93989.1"/>
    </source>
</evidence>
<keyword evidence="1" id="KW-0195">Cyclin</keyword>
<organism evidence="4 5">
    <name type="scientific">Choiromyces venosus 120613-1</name>
    <dbReference type="NCBI Taxonomy" id="1336337"/>
    <lineage>
        <taxon>Eukaryota</taxon>
        <taxon>Fungi</taxon>
        <taxon>Dikarya</taxon>
        <taxon>Ascomycota</taxon>
        <taxon>Pezizomycotina</taxon>
        <taxon>Pezizomycetes</taxon>
        <taxon>Pezizales</taxon>
        <taxon>Tuberaceae</taxon>
        <taxon>Choiromyces</taxon>
    </lineage>
</organism>
<dbReference type="SUPFAM" id="SSF47954">
    <property type="entry name" value="Cyclin-like"/>
    <property type="match status" value="2"/>
</dbReference>
<dbReference type="EMBL" id="ML120444">
    <property type="protein sequence ID" value="RPA93989.1"/>
    <property type="molecule type" value="Genomic_DNA"/>
</dbReference>
<feature type="domain" description="Cyclin C-terminal" evidence="3">
    <location>
        <begin position="171"/>
        <end position="294"/>
    </location>
</feature>
<evidence type="ECO:0000256" key="1">
    <source>
        <dbReference type="ARBA" id="ARBA00023127"/>
    </source>
</evidence>
<dbReference type="Proteomes" id="UP000276215">
    <property type="component" value="Unassembled WGS sequence"/>
</dbReference>
<dbReference type="InterPro" id="IPR043198">
    <property type="entry name" value="Cyclin/Ssn8"/>
</dbReference>
<dbReference type="AlphaFoldDB" id="A0A3N4J6S6"/>
<dbReference type="Gene3D" id="1.10.472.10">
    <property type="entry name" value="Cyclin-like"/>
    <property type="match status" value="2"/>
</dbReference>
<dbReference type="CDD" id="cd20524">
    <property type="entry name" value="CYCLIN_CCNH_rpt1"/>
    <property type="match status" value="1"/>
</dbReference>
<dbReference type="GO" id="GO:0006357">
    <property type="term" value="P:regulation of transcription by RNA polymerase II"/>
    <property type="evidence" value="ECO:0007669"/>
    <property type="project" value="InterPro"/>
</dbReference>
<dbReference type="Pfam" id="PF16899">
    <property type="entry name" value="Cyclin_C_2"/>
    <property type="match status" value="1"/>
</dbReference>
<dbReference type="PANTHER" id="PTHR10026">
    <property type="entry name" value="CYCLIN"/>
    <property type="match status" value="1"/>
</dbReference>